<feature type="region of interest" description="Disordered" evidence="5">
    <location>
        <begin position="340"/>
        <end position="364"/>
    </location>
</feature>
<protein>
    <submittedName>
        <fullName evidence="7">Transcriptional attenuator, LytR family</fullName>
    </submittedName>
</protein>
<evidence type="ECO:0000313" key="8">
    <source>
        <dbReference type="Proteomes" id="UP000199668"/>
    </source>
</evidence>
<dbReference type="NCBIfam" id="TIGR00350">
    <property type="entry name" value="lytR_cpsA_psr"/>
    <property type="match status" value="1"/>
</dbReference>
<dbReference type="InterPro" id="IPR050922">
    <property type="entry name" value="LytR/CpsA/Psr_CW_biosynth"/>
</dbReference>
<dbReference type="EMBL" id="FOTY01000002">
    <property type="protein sequence ID" value="SFL53869.1"/>
    <property type="molecule type" value="Genomic_DNA"/>
</dbReference>
<feature type="compositionally biased region" description="Polar residues" evidence="5">
    <location>
        <begin position="340"/>
        <end position="353"/>
    </location>
</feature>
<dbReference type="AlphaFoldDB" id="A0A1I4IHJ0"/>
<name>A0A1I4IHJ0_9BACI</name>
<keyword evidence="8" id="KW-1185">Reference proteome</keyword>
<evidence type="ECO:0000256" key="5">
    <source>
        <dbReference type="SAM" id="MobiDB-lite"/>
    </source>
</evidence>
<feature type="region of interest" description="Disordered" evidence="5">
    <location>
        <begin position="42"/>
        <end position="89"/>
    </location>
</feature>
<dbReference type="PANTHER" id="PTHR33392">
    <property type="entry name" value="POLYISOPRENYL-TEICHOIC ACID--PEPTIDOGLYCAN TEICHOIC ACID TRANSFERASE TAGU"/>
    <property type="match status" value="1"/>
</dbReference>
<proteinExistence type="inferred from homology"/>
<evidence type="ECO:0000256" key="1">
    <source>
        <dbReference type="ARBA" id="ARBA00006068"/>
    </source>
</evidence>
<feature type="compositionally biased region" description="Low complexity" evidence="5">
    <location>
        <begin position="59"/>
        <end position="84"/>
    </location>
</feature>
<organism evidence="7 8">
    <name type="scientific">Salibacterium qingdaonense</name>
    <dbReference type="NCBI Taxonomy" id="266892"/>
    <lineage>
        <taxon>Bacteria</taxon>
        <taxon>Bacillati</taxon>
        <taxon>Bacillota</taxon>
        <taxon>Bacilli</taxon>
        <taxon>Bacillales</taxon>
        <taxon>Bacillaceae</taxon>
    </lineage>
</organism>
<keyword evidence="4" id="KW-1133">Transmembrane helix</keyword>
<evidence type="ECO:0000256" key="3">
    <source>
        <dbReference type="ARBA" id="ARBA00022968"/>
    </source>
</evidence>
<dbReference type="Gene3D" id="3.40.630.190">
    <property type="entry name" value="LCP protein"/>
    <property type="match status" value="1"/>
</dbReference>
<keyword evidence="4" id="KW-0472">Membrane</keyword>
<feature type="compositionally biased region" description="Polar residues" evidence="5">
    <location>
        <begin position="46"/>
        <end position="58"/>
    </location>
</feature>
<reference evidence="7 8" key="1">
    <citation type="submission" date="2016-10" db="EMBL/GenBank/DDBJ databases">
        <authorList>
            <person name="de Groot N.N."/>
        </authorList>
    </citation>
    <scope>NUCLEOTIDE SEQUENCE [LARGE SCALE GENOMIC DNA]</scope>
    <source>
        <strain evidence="7 8">CGMCC 1.6134</strain>
    </source>
</reference>
<keyword evidence="3" id="KW-0735">Signal-anchor</keyword>
<dbReference type="GO" id="GO:0071555">
    <property type="term" value="P:cell wall organization"/>
    <property type="evidence" value="ECO:0007669"/>
    <property type="project" value="UniProtKB-KW"/>
</dbReference>
<gene>
    <name evidence="7" type="ORF">SAMN04488054_10258</name>
</gene>
<sequence>MAREKKRYRRSSSAKKKFYFLTFLIAVLAVTATFTTLSKDGRPFATQEQDNNTSTEQIDNNSSENSGESPPDSSKENSGNGSNNDADHASDENLTFLLVGVDDEEESGSQRTDTIMLANYNPSNNNVHLASILRDSYVDIPGYENNKINASFAYGGVDLLSDTIEENFDIAIDHYATVNFDGFVEVVDTVAPDGIEVDIQERMYYNDHSGNVNIDFQPGTQKLDGEEALEYVRYRGGENNDFGRVERQQKMLSLLKDEVLSFSSVTKIPQLIGAVRPNIDTDVSTGKMLSLGKDVLLSDINDINTMRVPLEDTYQNARYTHAGLVLEMDKQANKEKLQQFLNQSSSSEDIQTASEEDDEEESSY</sequence>
<dbReference type="RefSeq" id="WP_177195387.1">
    <property type="nucleotide sequence ID" value="NZ_FOTY01000002.1"/>
</dbReference>
<feature type="compositionally biased region" description="Acidic residues" evidence="5">
    <location>
        <begin position="354"/>
        <end position="364"/>
    </location>
</feature>
<dbReference type="InterPro" id="IPR004474">
    <property type="entry name" value="LytR_CpsA_psr"/>
</dbReference>
<feature type="domain" description="Cell envelope-related transcriptional attenuator" evidence="6">
    <location>
        <begin position="111"/>
        <end position="259"/>
    </location>
</feature>
<dbReference type="Proteomes" id="UP000199668">
    <property type="component" value="Unassembled WGS sequence"/>
</dbReference>
<keyword evidence="2" id="KW-0812">Transmembrane</keyword>
<dbReference type="STRING" id="266892.SAMN04488054_10258"/>
<dbReference type="Pfam" id="PF03816">
    <property type="entry name" value="LytR_cpsA_psr"/>
    <property type="match status" value="1"/>
</dbReference>
<accession>A0A1I4IHJ0</accession>
<evidence type="ECO:0000259" key="6">
    <source>
        <dbReference type="Pfam" id="PF03816"/>
    </source>
</evidence>
<dbReference type="PANTHER" id="PTHR33392:SF6">
    <property type="entry name" value="POLYISOPRENYL-TEICHOIC ACID--PEPTIDOGLYCAN TEICHOIC ACID TRANSFERASE TAGU"/>
    <property type="match status" value="1"/>
</dbReference>
<comment type="similarity">
    <text evidence="1">Belongs to the LytR/CpsA/Psr (LCP) family.</text>
</comment>
<evidence type="ECO:0000256" key="4">
    <source>
        <dbReference type="ARBA" id="ARBA00022989"/>
    </source>
</evidence>
<evidence type="ECO:0000313" key="7">
    <source>
        <dbReference type="EMBL" id="SFL53869.1"/>
    </source>
</evidence>
<evidence type="ECO:0000256" key="2">
    <source>
        <dbReference type="ARBA" id="ARBA00022692"/>
    </source>
</evidence>